<dbReference type="AlphaFoldDB" id="A0A6A5KQ06"/>
<name>A0A6A5KQ06_9PLEO</name>
<keyword evidence="2" id="KW-1185">Reference proteome</keyword>
<feature type="non-terminal residue" evidence="1">
    <location>
        <position position="1"/>
    </location>
</feature>
<evidence type="ECO:0000313" key="1">
    <source>
        <dbReference type="EMBL" id="KAF1838062.1"/>
    </source>
</evidence>
<dbReference type="OrthoDB" id="4966402at2759"/>
<reference evidence="1" key="1">
    <citation type="submission" date="2020-01" db="EMBL/GenBank/DDBJ databases">
        <authorList>
            <consortium name="DOE Joint Genome Institute"/>
            <person name="Haridas S."/>
            <person name="Albert R."/>
            <person name="Binder M."/>
            <person name="Bloem J."/>
            <person name="Labutti K."/>
            <person name="Salamov A."/>
            <person name="Andreopoulos B."/>
            <person name="Baker S.E."/>
            <person name="Barry K."/>
            <person name="Bills G."/>
            <person name="Bluhm B.H."/>
            <person name="Cannon C."/>
            <person name="Castanera R."/>
            <person name="Culley D.E."/>
            <person name="Daum C."/>
            <person name="Ezra D."/>
            <person name="Gonzalez J.B."/>
            <person name="Henrissat B."/>
            <person name="Kuo A."/>
            <person name="Liang C."/>
            <person name="Lipzen A."/>
            <person name="Lutzoni F."/>
            <person name="Magnuson J."/>
            <person name="Mondo S."/>
            <person name="Nolan M."/>
            <person name="Ohm R."/>
            <person name="Pangilinan J."/>
            <person name="Park H.-J."/>
            <person name="Ramirez L."/>
            <person name="Alfaro M."/>
            <person name="Sun H."/>
            <person name="Tritt A."/>
            <person name="Yoshinaga Y."/>
            <person name="Zwiers L.-H."/>
            <person name="Turgeon B.G."/>
            <person name="Goodwin S.B."/>
            <person name="Spatafora J.W."/>
            <person name="Crous P.W."/>
            <person name="Grigoriev I.V."/>
        </authorList>
    </citation>
    <scope>NUCLEOTIDE SEQUENCE</scope>
    <source>
        <strain evidence="1">P77</strain>
    </source>
</reference>
<evidence type="ECO:0000313" key="2">
    <source>
        <dbReference type="Proteomes" id="UP000800040"/>
    </source>
</evidence>
<feature type="non-terminal residue" evidence="1">
    <location>
        <position position="57"/>
    </location>
</feature>
<protein>
    <submittedName>
        <fullName evidence="1">Uncharacterized protein</fullName>
    </submittedName>
</protein>
<sequence length="57" mass="6882">YEEITFSCGDTEHHLMQHCHFARNDPGHQCFGAWNLKRKWRQPASECEDCIRKKQYN</sequence>
<dbReference type="Proteomes" id="UP000800040">
    <property type="component" value="Unassembled WGS sequence"/>
</dbReference>
<dbReference type="EMBL" id="ML975255">
    <property type="protein sequence ID" value="KAF1838062.1"/>
    <property type="molecule type" value="Genomic_DNA"/>
</dbReference>
<proteinExistence type="predicted"/>
<gene>
    <name evidence="1" type="ORF">BDW02DRAFT_482161</name>
</gene>
<organism evidence="1 2">
    <name type="scientific">Decorospora gaudefroyi</name>
    <dbReference type="NCBI Taxonomy" id="184978"/>
    <lineage>
        <taxon>Eukaryota</taxon>
        <taxon>Fungi</taxon>
        <taxon>Dikarya</taxon>
        <taxon>Ascomycota</taxon>
        <taxon>Pezizomycotina</taxon>
        <taxon>Dothideomycetes</taxon>
        <taxon>Pleosporomycetidae</taxon>
        <taxon>Pleosporales</taxon>
        <taxon>Pleosporineae</taxon>
        <taxon>Pleosporaceae</taxon>
        <taxon>Decorospora</taxon>
    </lineage>
</organism>
<accession>A0A6A5KQ06</accession>